<evidence type="ECO:0000313" key="2">
    <source>
        <dbReference type="Proteomes" id="UP001055879"/>
    </source>
</evidence>
<accession>A0ACB8XDZ5</accession>
<evidence type="ECO:0000313" key="1">
    <source>
        <dbReference type="EMBL" id="KAI3665210.1"/>
    </source>
</evidence>
<sequence length="70" mass="7852">MGQSLEWKKEPRREEHGLNLVAEMTVREEDGGAGMELQIRRSYHIVAGLPEFWSNRSLQVKEGGGVKEGG</sequence>
<comment type="caution">
    <text evidence="1">The sequence shown here is derived from an EMBL/GenBank/DDBJ whole genome shotgun (WGS) entry which is preliminary data.</text>
</comment>
<organism evidence="1 2">
    <name type="scientific">Arctium lappa</name>
    <name type="common">Greater burdock</name>
    <name type="synonym">Lappa major</name>
    <dbReference type="NCBI Taxonomy" id="4217"/>
    <lineage>
        <taxon>Eukaryota</taxon>
        <taxon>Viridiplantae</taxon>
        <taxon>Streptophyta</taxon>
        <taxon>Embryophyta</taxon>
        <taxon>Tracheophyta</taxon>
        <taxon>Spermatophyta</taxon>
        <taxon>Magnoliopsida</taxon>
        <taxon>eudicotyledons</taxon>
        <taxon>Gunneridae</taxon>
        <taxon>Pentapetalae</taxon>
        <taxon>asterids</taxon>
        <taxon>campanulids</taxon>
        <taxon>Asterales</taxon>
        <taxon>Asteraceae</taxon>
        <taxon>Carduoideae</taxon>
        <taxon>Cardueae</taxon>
        <taxon>Arctiinae</taxon>
        <taxon>Arctium</taxon>
    </lineage>
</organism>
<dbReference type="EMBL" id="CM042064">
    <property type="protein sequence ID" value="KAI3665210.1"/>
    <property type="molecule type" value="Genomic_DNA"/>
</dbReference>
<name>A0ACB8XDZ5_ARCLA</name>
<reference evidence="1 2" key="2">
    <citation type="journal article" date="2022" name="Mol. Ecol. Resour.">
        <title>The genomes of chicory, endive, great burdock and yacon provide insights into Asteraceae paleo-polyploidization history and plant inulin production.</title>
        <authorList>
            <person name="Fan W."/>
            <person name="Wang S."/>
            <person name="Wang H."/>
            <person name="Wang A."/>
            <person name="Jiang F."/>
            <person name="Liu H."/>
            <person name="Zhao H."/>
            <person name="Xu D."/>
            <person name="Zhang Y."/>
        </authorList>
    </citation>
    <scope>NUCLEOTIDE SEQUENCE [LARGE SCALE GENOMIC DNA]</scope>
    <source>
        <strain evidence="2">cv. Niubang</strain>
    </source>
</reference>
<reference evidence="2" key="1">
    <citation type="journal article" date="2022" name="Mol. Ecol. Resour.">
        <title>The genomes of chicory, endive, great burdock and yacon provide insights into Asteraceae palaeo-polyploidization history and plant inulin production.</title>
        <authorList>
            <person name="Fan W."/>
            <person name="Wang S."/>
            <person name="Wang H."/>
            <person name="Wang A."/>
            <person name="Jiang F."/>
            <person name="Liu H."/>
            <person name="Zhao H."/>
            <person name="Xu D."/>
            <person name="Zhang Y."/>
        </authorList>
    </citation>
    <scope>NUCLEOTIDE SEQUENCE [LARGE SCALE GENOMIC DNA]</scope>
    <source>
        <strain evidence="2">cv. Niubang</strain>
    </source>
</reference>
<proteinExistence type="predicted"/>
<protein>
    <submittedName>
        <fullName evidence="1">Uncharacterized protein</fullName>
    </submittedName>
</protein>
<dbReference type="Proteomes" id="UP001055879">
    <property type="component" value="Linkage Group LG18"/>
</dbReference>
<gene>
    <name evidence="1" type="ORF">L6452_43833</name>
</gene>
<keyword evidence="2" id="KW-1185">Reference proteome</keyword>